<comment type="caution">
    <text evidence="4">The sequence shown here is derived from an EMBL/GenBank/DDBJ whole genome shotgun (WGS) entry which is preliminary data.</text>
</comment>
<evidence type="ECO:0000256" key="1">
    <source>
        <dbReference type="SAM" id="MobiDB-lite"/>
    </source>
</evidence>
<feature type="chain" id="PRO_5009582477" description="Peptidoglycan binding-like domain-containing protein" evidence="2">
    <location>
        <begin position="34"/>
        <end position="1149"/>
    </location>
</feature>
<evidence type="ECO:0000313" key="4">
    <source>
        <dbReference type="EMBL" id="OGZ08296.1"/>
    </source>
</evidence>
<evidence type="ECO:0000259" key="3">
    <source>
        <dbReference type="Pfam" id="PF01471"/>
    </source>
</evidence>
<protein>
    <recommendedName>
        <fullName evidence="3">Peptidoglycan binding-like domain-containing protein</fullName>
    </recommendedName>
</protein>
<dbReference type="Proteomes" id="UP000177996">
    <property type="component" value="Unassembled WGS sequence"/>
</dbReference>
<organism evidence="4 5">
    <name type="scientific">Candidatus Lloydbacteria bacterium RIFCSPHIGHO2_02_FULL_50_13</name>
    <dbReference type="NCBI Taxonomy" id="1798661"/>
    <lineage>
        <taxon>Bacteria</taxon>
        <taxon>Candidatus Lloydiibacteriota</taxon>
    </lineage>
</organism>
<feature type="signal peptide" evidence="2">
    <location>
        <begin position="1"/>
        <end position="33"/>
    </location>
</feature>
<sequence>MMNFKKSKTSKVVSGFVGLATALMMMGPAVASAATVEELTAQINALLAQVQALQAAQTSTPAATTGYVYSVDLTIGSKGDDVVALQTYLVSGGFLTMPAGVAMGYFGNLTKSAVAAWQAANGISPAAGYFGPKSRAAMNAMAPAPTTTTTTTTPTTTETTTTTTTSTSLPTGCTSTVGYSPITGVSCATGTTSVSSAGVSASIDSANAVAKTIISGQGVATIGGFKIMNGGSAAAKVTALKFKRTGVSSDATLNNVYLYDSMGNRLTDAASIATGVINFSDSAGLVTVPAGGSVVVLVRADVAGSTNGQTIGVMFTDATADGSAVGGTPISGPEHTIAAAPTGMATAQFNGVTPVDNASLDPQNDYTVWQSTVSIGSRDTLLSAIRFQQIGSVYQDDVQNFRLMVDGVAVGSAVAKADANRFVSFNFASPVTVKAGSHVVKLVADIISGSTRTFKFSLRRVVDVELWDSQLSVVVTPTVTGNDGDVAAMTNFPMNAGDITIAGGTITITKATDSPSGNVVDSGTAVTLAKFKVKAQGEKLKVENLRVSMTHSDTGGVIADDANKLRNGALFVDGVQVGSTANICEDSASGGAATCTVDYTEFNLGSSMVLDAGKEYVLEVRGDVFDADGTDNMSADDTLTINLVAGNSNIYKMSSLGYLSNTAVSGNQLTVASGSLTLAKYSAYANQTITLPQTAYKIGEYRLTVGSTEGVNVDTINVDLDTSSTTESFLQDVYIVYGGKTSTPKAAGAADLSYSVSEALPANGTMSIAVYANLPTTIGTQDTVITRLTVSGTSQNSGSAVSSTADVVGQTISAGTGTLAIAVDASSPVVANVVGNSEPKIASVKYTGSNDTFTLKEIGVTVGANGATAIQEIIFKDGSLELARVAMNVTAATATGLSVVVPYNGTKVIDIYAKLGSIGIGYATTSANVAATVSSTKYLNSAGSTLWLNTGSIAGTAQYVFKTKPTITNVALPTTVLTTGTVTVAKFTITADAGGTVAWRKLILTIASSTPVAATSFQVTGYAIYDAANEATALANVTATDPTSGATASFISASVDQEISGSKTYVVKATIAGAGVVTGASLGHKIATGQTAVVAPNGYIAAAAASPTATFVWSDESGSFNLAHSGTTADWMGDWLVKNLPTDQQTLSK</sequence>
<keyword evidence="2" id="KW-0732">Signal</keyword>
<feature type="region of interest" description="Disordered" evidence="1">
    <location>
        <begin position="142"/>
        <end position="170"/>
    </location>
</feature>
<feature type="domain" description="Peptidoglycan binding-like" evidence="3">
    <location>
        <begin position="79"/>
        <end position="138"/>
    </location>
</feature>
<feature type="compositionally biased region" description="Low complexity" evidence="1">
    <location>
        <begin position="145"/>
        <end position="170"/>
    </location>
</feature>
<gene>
    <name evidence="4" type="ORF">A3D65_01010</name>
</gene>
<dbReference type="InterPro" id="IPR002477">
    <property type="entry name" value="Peptidoglycan-bd-like"/>
</dbReference>
<dbReference type="SUPFAM" id="SSF47090">
    <property type="entry name" value="PGBD-like"/>
    <property type="match status" value="1"/>
</dbReference>
<dbReference type="Gene3D" id="1.10.101.10">
    <property type="entry name" value="PGBD-like superfamily/PGBD"/>
    <property type="match status" value="1"/>
</dbReference>
<proteinExistence type="predicted"/>
<dbReference type="AlphaFoldDB" id="A0A1G2D3R9"/>
<evidence type="ECO:0000256" key="2">
    <source>
        <dbReference type="SAM" id="SignalP"/>
    </source>
</evidence>
<name>A0A1G2D3R9_9BACT</name>
<dbReference type="Pfam" id="PF01471">
    <property type="entry name" value="PG_binding_1"/>
    <property type="match status" value="1"/>
</dbReference>
<dbReference type="InterPro" id="IPR036366">
    <property type="entry name" value="PGBDSf"/>
</dbReference>
<reference evidence="4 5" key="1">
    <citation type="journal article" date="2016" name="Nat. Commun.">
        <title>Thousands of microbial genomes shed light on interconnected biogeochemical processes in an aquifer system.</title>
        <authorList>
            <person name="Anantharaman K."/>
            <person name="Brown C.T."/>
            <person name="Hug L.A."/>
            <person name="Sharon I."/>
            <person name="Castelle C.J."/>
            <person name="Probst A.J."/>
            <person name="Thomas B.C."/>
            <person name="Singh A."/>
            <person name="Wilkins M.J."/>
            <person name="Karaoz U."/>
            <person name="Brodie E.L."/>
            <person name="Williams K.H."/>
            <person name="Hubbard S.S."/>
            <person name="Banfield J.F."/>
        </authorList>
    </citation>
    <scope>NUCLEOTIDE SEQUENCE [LARGE SCALE GENOMIC DNA]</scope>
</reference>
<dbReference type="EMBL" id="MHLL01000038">
    <property type="protein sequence ID" value="OGZ08296.1"/>
    <property type="molecule type" value="Genomic_DNA"/>
</dbReference>
<evidence type="ECO:0000313" key="5">
    <source>
        <dbReference type="Proteomes" id="UP000177996"/>
    </source>
</evidence>
<dbReference type="InterPro" id="IPR036365">
    <property type="entry name" value="PGBD-like_sf"/>
</dbReference>
<accession>A0A1G2D3R9</accession>
<dbReference type="STRING" id="1798661.A3D65_01010"/>